<dbReference type="Pfam" id="PF13516">
    <property type="entry name" value="LRR_6"/>
    <property type="match status" value="5"/>
</dbReference>
<gene>
    <name evidence="5" type="ORF">HKI87_11g66800</name>
</gene>
<evidence type="ECO:0000313" key="5">
    <source>
        <dbReference type="EMBL" id="WZN65123.1"/>
    </source>
</evidence>
<proteinExistence type="predicted"/>
<dbReference type="InterPro" id="IPR032675">
    <property type="entry name" value="LRR_dom_sf"/>
</dbReference>
<accession>A0AAX4PFZ0</accession>
<evidence type="ECO:0000313" key="6">
    <source>
        <dbReference type="Proteomes" id="UP001472866"/>
    </source>
</evidence>
<evidence type="ECO:0000256" key="3">
    <source>
        <dbReference type="ARBA" id="ARBA00022614"/>
    </source>
</evidence>
<dbReference type="EMBL" id="CP151511">
    <property type="protein sequence ID" value="WZN65123.1"/>
    <property type="molecule type" value="Genomic_DNA"/>
</dbReference>
<organism evidence="5 6">
    <name type="scientific">Chloropicon roscoffensis</name>
    <dbReference type="NCBI Taxonomy" id="1461544"/>
    <lineage>
        <taxon>Eukaryota</taxon>
        <taxon>Viridiplantae</taxon>
        <taxon>Chlorophyta</taxon>
        <taxon>Chloropicophyceae</taxon>
        <taxon>Chloropicales</taxon>
        <taxon>Chloropicaceae</taxon>
        <taxon>Chloropicon</taxon>
    </lineage>
</organism>
<dbReference type="GO" id="GO:0005634">
    <property type="term" value="C:nucleus"/>
    <property type="evidence" value="ECO:0007669"/>
    <property type="project" value="TreeGrafter"/>
</dbReference>
<evidence type="ECO:0000256" key="1">
    <source>
        <dbReference type="ARBA" id="ARBA00004430"/>
    </source>
</evidence>
<comment type="subcellular location">
    <subcellularLocation>
        <location evidence="1">Cytoplasm</location>
        <location evidence="1">Cytoskeleton</location>
        <location evidence="1">Cilium axoneme</location>
    </subcellularLocation>
</comment>
<keyword evidence="2" id="KW-0343">GTPase activation</keyword>
<keyword evidence="6" id="KW-1185">Reference proteome</keyword>
<keyword evidence="4" id="KW-0677">Repeat</keyword>
<evidence type="ECO:0000256" key="2">
    <source>
        <dbReference type="ARBA" id="ARBA00022468"/>
    </source>
</evidence>
<dbReference type="Gene3D" id="3.80.10.10">
    <property type="entry name" value="Ribonuclease Inhibitor"/>
    <property type="match status" value="1"/>
</dbReference>
<dbReference type="PANTHER" id="PTHR24113:SF12">
    <property type="entry name" value="RAN GTPASE-ACTIVATING PROTEIN 1"/>
    <property type="match status" value="1"/>
</dbReference>
<dbReference type="InterPro" id="IPR027038">
    <property type="entry name" value="RanGap"/>
</dbReference>
<dbReference type="InterPro" id="IPR001611">
    <property type="entry name" value="Leu-rich_rpt"/>
</dbReference>
<dbReference type="SMART" id="SM00368">
    <property type="entry name" value="LRR_RI"/>
    <property type="match status" value="6"/>
</dbReference>
<evidence type="ECO:0000256" key="4">
    <source>
        <dbReference type="ARBA" id="ARBA00022737"/>
    </source>
</evidence>
<dbReference type="GO" id="GO:0031267">
    <property type="term" value="F:small GTPase binding"/>
    <property type="evidence" value="ECO:0007669"/>
    <property type="project" value="TreeGrafter"/>
</dbReference>
<name>A0AAX4PFZ0_9CHLO</name>
<dbReference type="PROSITE" id="PS51450">
    <property type="entry name" value="LRR"/>
    <property type="match status" value="1"/>
</dbReference>
<reference evidence="5 6" key="1">
    <citation type="submission" date="2024-03" db="EMBL/GenBank/DDBJ databases">
        <title>Complete genome sequence of the green alga Chloropicon roscoffensis RCC1871.</title>
        <authorList>
            <person name="Lemieux C."/>
            <person name="Pombert J.-F."/>
            <person name="Otis C."/>
            <person name="Turmel M."/>
        </authorList>
    </citation>
    <scope>NUCLEOTIDE SEQUENCE [LARGE SCALE GENOMIC DNA]</scope>
    <source>
        <strain evidence="5 6">RCC1871</strain>
    </source>
</reference>
<dbReference type="AlphaFoldDB" id="A0AAX4PFZ0"/>
<dbReference type="GO" id="GO:0005096">
    <property type="term" value="F:GTPase activator activity"/>
    <property type="evidence" value="ECO:0007669"/>
    <property type="project" value="UniProtKB-KW"/>
</dbReference>
<dbReference type="Proteomes" id="UP001472866">
    <property type="component" value="Chromosome 11"/>
</dbReference>
<dbReference type="SUPFAM" id="SSF52047">
    <property type="entry name" value="RNI-like"/>
    <property type="match status" value="1"/>
</dbReference>
<dbReference type="PANTHER" id="PTHR24113">
    <property type="entry name" value="RAN GTPASE-ACTIVATING PROTEIN 1"/>
    <property type="match status" value="1"/>
</dbReference>
<dbReference type="GO" id="GO:0006913">
    <property type="term" value="P:nucleocytoplasmic transport"/>
    <property type="evidence" value="ECO:0007669"/>
    <property type="project" value="TreeGrafter"/>
</dbReference>
<dbReference type="GO" id="GO:0048471">
    <property type="term" value="C:perinuclear region of cytoplasm"/>
    <property type="evidence" value="ECO:0007669"/>
    <property type="project" value="TreeGrafter"/>
</dbReference>
<sequence length="290" mass="32017">MEESASLLKIDQETLTKLSKDKLSQVNFSGAGLSELAIQVISYAVEKASKVFSINLSDNGFSSEVCRDLSRMLSVNYNLVFVDFSYNKIDNEGAEHLSMGLLKENKIKTLYLNSNVIGAIGISKLSISIARMTKLVSLDLSQNPIGDEGVLCLLKAYKESSEEINLQSLYVDDCGIQEEGAIAAAVLMGHLPSLVTLHIEDNPISDKGPQALLTVVAEDPKKRKLFLTTGVGKLEERDELKLPLLELEPQFRREARRYIKTDSNWRLLRKKLDGGGKSILVEEVKAVDGQ</sequence>
<dbReference type="GO" id="GO:0005829">
    <property type="term" value="C:cytosol"/>
    <property type="evidence" value="ECO:0007669"/>
    <property type="project" value="TreeGrafter"/>
</dbReference>
<keyword evidence="3" id="KW-0433">Leucine-rich repeat</keyword>
<protein>
    <submittedName>
        <fullName evidence="5">Uncharacterized protein</fullName>
    </submittedName>
</protein>
<dbReference type="GO" id="GO:0005930">
    <property type="term" value="C:axoneme"/>
    <property type="evidence" value="ECO:0007669"/>
    <property type="project" value="UniProtKB-SubCell"/>
</dbReference>